<evidence type="ECO:0000256" key="5">
    <source>
        <dbReference type="ARBA" id="ARBA00022833"/>
    </source>
</evidence>
<reference evidence="11" key="2">
    <citation type="submission" date="2025-08" db="UniProtKB">
        <authorList>
            <consortium name="RefSeq"/>
        </authorList>
    </citation>
    <scope>IDENTIFICATION</scope>
    <source>
        <tissue evidence="11">Whole sample</tissue>
    </source>
</reference>
<evidence type="ECO:0000256" key="8">
    <source>
        <dbReference type="SAM" id="MobiDB-lite"/>
    </source>
</evidence>
<feature type="compositionally biased region" description="Polar residues" evidence="8">
    <location>
        <begin position="366"/>
        <end position="387"/>
    </location>
</feature>
<dbReference type="SMART" id="SM00249">
    <property type="entry name" value="PHD"/>
    <property type="match status" value="1"/>
</dbReference>
<keyword evidence="3" id="KW-0677">Repeat</keyword>
<dbReference type="Pfam" id="PF02820">
    <property type="entry name" value="MBT"/>
    <property type="match status" value="1"/>
</dbReference>
<dbReference type="CDD" id="cd20104">
    <property type="entry name" value="MBT_PHF20L1-like"/>
    <property type="match status" value="1"/>
</dbReference>
<accession>A0A8B8ALW5</accession>
<name>A0A8B8ALW5_CRAVI</name>
<keyword evidence="4 7" id="KW-0863">Zinc-finger</keyword>
<organism evidence="10 11">
    <name type="scientific">Crassostrea virginica</name>
    <name type="common">Eastern oyster</name>
    <dbReference type="NCBI Taxonomy" id="6565"/>
    <lineage>
        <taxon>Eukaryota</taxon>
        <taxon>Metazoa</taxon>
        <taxon>Spiralia</taxon>
        <taxon>Lophotrochozoa</taxon>
        <taxon>Mollusca</taxon>
        <taxon>Bivalvia</taxon>
        <taxon>Autobranchia</taxon>
        <taxon>Pteriomorphia</taxon>
        <taxon>Ostreida</taxon>
        <taxon>Ostreoidea</taxon>
        <taxon>Ostreidae</taxon>
        <taxon>Crassostrea</taxon>
    </lineage>
</organism>
<feature type="region of interest" description="Disordered" evidence="8">
    <location>
        <begin position="283"/>
        <end position="544"/>
    </location>
</feature>
<dbReference type="InterPro" id="IPR013087">
    <property type="entry name" value="Znf_C2H2_type"/>
</dbReference>
<feature type="region of interest" description="Disordered" evidence="8">
    <location>
        <begin position="850"/>
        <end position="996"/>
    </location>
</feature>
<dbReference type="SMART" id="SM00333">
    <property type="entry name" value="TUDOR"/>
    <property type="match status" value="2"/>
</dbReference>
<evidence type="ECO:0000256" key="3">
    <source>
        <dbReference type="ARBA" id="ARBA00022737"/>
    </source>
</evidence>
<dbReference type="GO" id="GO:0005634">
    <property type="term" value="C:nucleus"/>
    <property type="evidence" value="ECO:0007669"/>
    <property type="project" value="UniProtKB-SubCell"/>
</dbReference>
<feature type="region of interest" description="Disordered" evidence="8">
    <location>
        <begin position="1"/>
        <end position="80"/>
    </location>
</feature>
<dbReference type="SUPFAM" id="SSF54160">
    <property type="entry name" value="Chromo domain-like"/>
    <property type="match status" value="1"/>
</dbReference>
<dbReference type="PANTHER" id="PTHR15856">
    <property type="entry name" value="PHD FINGER PROTEIN 20-RELATED"/>
    <property type="match status" value="1"/>
</dbReference>
<dbReference type="InterPro" id="IPR013083">
    <property type="entry name" value="Znf_RING/FYVE/PHD"/>
</dbReference>
<dbReference type="Gene3D" id="2.30.30.140">
    <property type="match status" value="2"/>
</dbReference>
<evidence type="ECO:0000313" key="10">
    <source>
        <dbReference type="Proteomes" id="UP000694844"/>
    </source>
</evidence>
<keyword evidence="2" id="KW-0479">Metal-binding</keyword>
<feature type="compositionally biased region" description="Polar residues" evidence="8">
    <location>
        <begin position="11"/>
        <end position="39"/>
    </location>
</feature>
<dbReference type="RefSeq" id="XP_022291049.1">
    <property type="nucleotide sequence ID" value="XM_022435341.1"/>
</dbReference>
<dbReference type="Pfam" id="PF20826">
    <property type="entry name" value="PHD_5"/>
    <property type="match status" value="1"/>
</dbReference>
<dbReference type="GO" id="GO:0006357">
    <property type="term" value="P:regulation of transcription by RNA polymerase II"/>
    <property type="evidence" value="ECO:0007669"/>
    <property type="project" value="TreeGrafter"/>
</dbReference>
<feature type="compositionally biased region" description="Basic and acidic residues" evidence="8">
    <location>
        <begin position="908"/>
        <end position="956"/>
    </location>
</feature>
<dbReference type="SUPFAM" id="SSF63748">
    <property type="entry name" value="Tudor/PWWP/MBT"/>
    <property type="match status" value="1"/>
</dbReference>
<feature type="compositionally biased region" description="Polar residues" evidence="8">
    <location>
        <begin position="895"/>
        <end position="906"/>
    </location>
</feature>
<evidence type="ECO:0000256" key="6">
    <source>
        <dbReference type="ARBA" id="ARBA00023242"/>
    </source>
</evidence>
<proteinExistence type="predicted"/>
<sequence>MASKIKADHAPTSNISTDSESTCTSYEDRPPQSNDSGGSDMTDKPEKSSMLPYTSDSQSGSRLDADDISTCSSSSSSTLTPVLSKRFPVRPGISWRKGERLEAMDFSSKWYSAKIVEIDEEEKLVMIHFDGWNQRYDEWIEMDSEKLRAKTRHSARKGKTKQSDYKVGDHVYARWTDCKMYPGKVTAVNADGSFDILFYDGFKKTVQGINIKTMPRDVQQQVSTVNKGKIETVPVLPKDERKKSIEDDIATLPKKRRSSSIYSRRERDSIDKAFKVMDSATKATERTLSASSEDGRKRRVSIDRRRSKGNAKKLIVAGSLFKKRDRSTSSERSKTGSISSKEQITEETMESTPVQLASKTEEAGSSIEQPPTGSVTEAPSEDNTQQIQEDEMNKPEIGVSPPSPPPVKTTDSSINPMGTPAPSSSIPVCMSAPGTPMTTPLSSMPPSPASTLSAVSSSPSTPKQSPSLKSEATPSGLEPVTPILPPKGKKEKKSRKQSFSPIGLSDGGENSARKRSKSTEKGVKSEQPQSSRKRSRSTNEKMNYILVPETVPPPKAFVIEPEHNHFKCTFENCNKAFRKESLLESHIKFYHITECKQNPPRKRRKTSSICSTDSDVSVTSRQRYPSSGSLGRPCPSLEGTTEVAVPDSMVMEGYALSEGAEYKAVEKSTSIPQEVLIAEESMETEFEDTLSKDEVVNCICRFNEENGLMIQCDVCLCWQHAACFDITESTLPKKYICYVCENPPGIRDSSKFVHDQDWLKLGHMAHFGFLPDQEEDEGCCRTVQATHGLVGDVHNVSAVLHGLKQKLKTARRKDQRDPMLQMWLQDLDNVNFDPIDQDMDSDNEEMSISIDNSKQEIKFESTETQVMQKKEMAEDSPQSEGGQGTSSTTKEEGPVNQSTGSVTEVTDSPDKITDSVIKEEKSVDRHSVQNSEQEHKADEHLTTENQKCEIPDEGKEGPSSCEVGGQSSSEGDKESTAEQKQGDVPKESNEMGTSAEEKENGLLIEPDLDLPLAAALSSEVKVEDMCDLLDSVNIIKEDPFKHCERNLLEHILRVQTEIEQRLDHIEEQVSALESADTNFSPAGSSDRDLLSDVPNLKKTLYLLQHDLVRVQRMAAYHR</sequence>
<gene>
    <name evidence="11" type="primary">LOC111102545</name>
</gene>
<dbReference type="SUPFAM" id="SSF57903">
    <property type="entry name" value="FYVE/PHD zinc finger"/>
    <property type="match status" value="1"/>
</dbReference>
<reference evidence="10" key="1">
    <citation type="submission" date="2024-06" db="UniProtKB">
        <authorList>
            <consortium name="RefSeq"/>
        </authorList>
    </citation>
    <scope>NUCLEOTIDE SEQUENCE [LARGE SCALE GENOMIC DNA]</scope>
</reference>
<feature type="compositionally biased region" description="Polar residues" evidence="8">
    <location>
        <begin position="409"/>
        <end position="426"/>
    </location>
</feature>
<evidence type="ECO:0000256" key="1">
    <source>
        <dbReference type="ARBA" id="ARBA00004123"/>
    </source>
</evidence>
<feature type="domain" description="C2H2-type" evidence="9">
    <location>
        <begin position="566"/>
        <end position="596"/>
    </location>
</feature>
<dbReference type="InterPro" id="IPR002999">
    <property type="entry name" value="Tudor"/>
</dbReference>
<dbReference type="InterPro" id="IPR001965">
    <property type="entry name" value="Znf_PHD"/>
</dbReference>
<dbReference type="InterPro" id="IPR016197">
    <property type="entry name" value="Chromo-like_dom_sf"/>
</dbReference>
<dbReference type="Proteomes" id="UP000694844">
    <property type="component" value="Chromosome 1"/>
</dbReference>
<dbReference type="GO" id="GO:0044545">
    <property type="term" value="C:NSL complex"/>
    <property type="evidence" value="ECO:0007669"/>
    <property type="project" value="TreeGrafter"/>
</dbReference>
<feature type="compositionally biased region" description="Polar residues" evidence="8">
    <location>
        <begin position="876"/>
        <end position="888"/>
    </location>
</feature>
<dbReference type="InterPro" id="IPR011011">
    <property type="entry name" value="Znf_FYVE_PHD"/>
</dbReference>
<dbReference type="OrthoDB" id="161570at2759"/>
<dbReference type="KEGG" id="cvn:111102545"/>
<feature type="compositionally biased region" description="Low complexity" evidence="8">
    <location>
        <begin position="449"/>
        <end position="470"/>
    </location>
</feature>
<dbReference type="AlphaFoldDB" id="A0A8B8ALW5"/>
<dbReference type="PANTHER" id="PTHR15856:SF51">
    <property type="entry name" value="MBD-R2"/>
    <property type="match status" value="1"/>
</dbReference>
<dbReference type="Gene3D" id="3.30.40.10">
    <property type="entry name" value="Zinc/RING finger domain, C3HC4 (zinc finger)"/>
    <property type="match status" value="1"/>
</dbReference>
<dbReference type="InterPro" id="IPR043449">
    <property type="entry name" value="PHF20-like"/>
</dbReference>
<evidence type="ECO:0000256" key="7">
    <source>
        <dbReference type="PROSITE-ProRule" id="PRU00042"/>
    </source>
</evidence>
<dbReference type="GeneID" id="111102545"/>
<dbReference type="CDD" id="cd20386">
    <property type="entry name" value="Tudor_PHF20-like"/>
    <property type="match status" value="1"/>
</dbReference>
<dbReference type="PROSITE" id="PS01359">
    <property type="entry name" value="ZF_PHD_1"/>
    <property type="match status" value="1"/>
</dbReference>
<evidence type="ECO:0000259" key="9">
    <source>
        <dbReference type="PROSITE" id="PS50157"/>
    </source>
</evidence>
<evidence type="ECO:0000256" key="4">
    <source>
        <dbReference type="ARBA" id="ARBA00022771"/>
    </source>
</evidence>
<keyword evidence="10" id="KW-1185">Reference proteome</keyword>
<dbReference type="PROSITE" id="PS50157">
    <property type="entry name" value="ZINC_FINGER_C2H2_2"/>
    <property type="match status" value="1"/>
</dbReference>
<evidence type="ECO:0000256" key="2">
    <source>
        <dbReference type="ARBA" id="ARBA00022723"/>
    </source>
</evidence>
<keyword evidence="6" id="KW-0539">Nucleus</keyword>
<feature type="compositionally biased region" description="Basic and acidic residues" evidence="8">
    <location>
        <begin position="293"/>
        <end position="304"/>
    </location>
</feature>
<evidence type="ECO:0000313" key="11">
    <source>
        <dbReference type="RefSeq" id="XP_022291049.1"/>
    </source>
</evidence>
<protein>
    <submittedName>
        <fullName evidence="11">PHD finger protein 20-like protein 1</fullName>
    </submittedName>
</protein>
<feature type="compositionally biased region" description="Low complexity" evidence="8">
    <location>
        <begin position="69"/>
        <end position="80"/>
    </location>
</feature>
<feature type="compositionally biased region" description="Basic and acidic residues" evidence="8">
    <location>
        <begin position="970"/>
        <end position="996"/>
    </location>
</feature>
<dbReference type="InterPro" id="IPR004092">
    <property type="entry name" value="Mbt"/>
</dbReference>
<dbReference type="PROSITE" id="PS00028">
    <property type="entry name" value="ZINC_FINGER_C2H2_1"/>
    <property type="match status" value="1"/>
</dbReference>
<dbReference type="InterPro" id="IPR019786">
    <property type="entry name" value="Zinc_finger_PHD-type_CS"/>
</dbReference>
<keyword evidence="5" id="KW-0862">Zinc</keyword>
<dbReference type="GO" id="GO:0008270">
    <property type="term" value="F:zinc ion binding"/>
    <property type="evidence" value="ECO:0007669"/>
    <property type="project" value="UniProtKB-KW"/>
</dbReference>
<feature type="compositionally biased region" description="Polar residues" evidence="8">
    <location>
        <begin position="51"/>
        <end position="61"/>
    </location>
</feature>
<comment type="subcellular location">
    <subcellularLocation>
        <location evidence="1">Nucleus</location>
    </subcellularLocation>
</comment>
<feature type="compositionally biased region" description="Basic residues" evidence="8">
    <location>
        <begin position="487"/>
        <end position="496"/>
    </location>
</feature>